<dbReference type="ExpressionAtlas" id="C6TF51">
    <property type="expression patterns" value="baseline and differential"/>
</dbReference>
<proteinExistence type="evidence at transcript level"/>
<evidence type="ECO:0000313" key="1">
    <source>
        <dbReference type="EMBL" id="ACU20453.1"/>
    </source>
</evidence>
<dbReference type="PANTHER" id="PTHR46086">
    <property type="entry name" value="ALPHA/BETA-HYDROLASES SUPERFAMILY PROTEIN"/>
    <property type="match status" value="1"/>
</dbReference>
<dbReference type="AlphaFoldDB" id="C6TF51"/>
<dbReference type="PANTHER" id="PTHR46086:SF13">
    <property type="entry name" value="TRIACYLGLYCEROL LIPASE-RELATED"/>
    <property type="match status" value="1"/>
</dbReference>
<protein>
    <submittedName>
        <fullName evidence="1">Uncharacterized protein</fullName>
    </submittedName>
</protein>
<name>C6TF51_SOYBN</name>
<dbReference type="GO" id="GO:0004806">
    <property type="term" value="F:triacylglycerol lipase activity"/>
    <property type="evidence" value="ECO:0007669"/>
    <property type="project" value="InterPro"/>
</dbReference>
<sequence length="217" mass="24449">MATDCNCNKGFADSYMLLKPEDASFFDLFRVLFKGNLSQRNFVESHADGDALDESLGHRWLIVISILAQKLLQLVAKPLPLFGSCVEFLLNLVALNGGGFSIVLNFLGGKLVLPNPESENYLSFIGNLDIRAKLEDAVQREDSKYYPALSMMASKACYNNAAYLKTTVEDYWKMEFVGFYNCLNEYQGKTTTQVLIALDKHEDRHTYVVAFRGNRSL</sequence>
<accession>C6TF51</accession>
<dbReference type="InterPro" id="IPR044819">
    <property type="entry name" value="OBL-like"/>
</dbReference>
<dbReference type="EMBL" id="BT096233">
    <property type="protein sequence ID" value="ACU20453.1"/>
    <property type="molecule type" value="mRNA"/>
</dbReference>
<reference evidence="1" key="1">
    <citation type="submission" date="2009-08" db="EMBL/GenBank/DDBJ databases">
        <authorList>
            <person name="Cheung F."/>
            <person name="Xiao Y."/>
            <person name="Chan A."/>
            <person name="Moskal W."/>
            <person name="Town C.D."/>
        </authorList>
    </citation>
    <scope>NUCLEOTIDE SEQUENCE</scope>
</reference>
<organism evidence="1">
    <name type="scientific">Glycine max</name>
    <name type="common">Soybean</name>
    <name type="synonym">Glycine hispida</name>
    <dbReference type="NCBI Taxonomy" id="3847"/>
    <lineage>
        <taxon>Eukaryota</taxon>
        <taxon>Viridiplantae</taxon>
        <taxon>Streptophyta</taxon>
        <taxon>Embryophyta</taxon>
        <taxon>Tracheophyta</taxon>
        <taxon>Spermatophyta</taxon>
        <taxon>Magnoliopsida</taxon>
        <taxon>eudicotyledons</taxon>
        <taxon>Gunneridae</taxon>
        <taxon>Pentapetalae</taxon>
        <taxon>rosids</taxon>
        <taxon>fabids</taxon>
        <taxon>Fabales</taxon>
        <taxon>Fabaceae</taxon>
        <taxon>Papilionoideae</taxon>
        <taxon>50 kb inversion clade</taxon>
        <taxon>NPAAA clade</taxon>
        <taxon>indigoferoid/millettioid clade</taxon>
        <taxon>Phaseoleae</taxon>
        <taxon>Glycine</taxon>
        <taxon>Glycine subgen. Soja</taxon>
    </lineage>
</organism>
<dbReference type="GO" id="GO:0006629">
    <property type="term" value="P:lipid metabolic process"/>
    <property type="evidence" value="ECO:0007669"/>
    <property type="project" value="InterPro"/>
</dbReference>